<dbReference type="Gene3D" id="3.40.309.10">
    <property type="entry name" value="Aldehyde Dehydrogenase, Chain A, domain 2"/>
    <property type="match status" value="1"/>
</dbReference>
<evidence type="ECO:0000256" key="1">
    <source>
        <dbReference type="ARBA" id="ARBA00009986"/>
    </source>
</evidence>
<proteinExistence type="inferred from homology"/>
<evidence type="ECO:0000256" key="2">
    <source>
        <dbReference type="ARBA" id="ARBA00023002"/>
    </source>
</evidence>
<dbReference type="KEGG" id="dov:DSCO28_57820"/>
<dbReference type="NCBIfam" id="TIGR01780">
    <property type="entry name" value="SSADH"/>
    <property type="match status" value="1"/>
</dbReference>
<dbReference type="PROSITE" id="PS00687">
    <property type="entry name" value="ALDEHYDE_DEHYDR_GLU"/>
    <property type="match status" value="1"/>
</dbReference>
<dbReference type="SUPFAM" id="SSF53720">
    <property type="entry name" value="ALDH-like"/>
    <property type="match status" value="1"/>
</dbReference>
<dbReference type="PROSITE" id="PS00070">
    <property type="entry name" value="ALDEHYDE_DEHYDR_CYS"/>
    <property type="match status" value="1"/>
</dbReference>
<gene>
    <name evidence="6" type="primary">gabD</name>
    <name evidence="6" type="ORF">DSCO28_57820</name>
</gene>
<evidence type="ECO:0000259" key="5">
    <source>
        <dbReference type="Pfam" id="PF00171"/>
    </source>
</evidence>
<dbReference type="InterPro" id="IPR016163">
    <property type="entry name" value="Ald_DH_C"/>
</dbReference>
<feature type="active site" evidence="3">
    <location>
        <position position="256"/>
    </location>
</feature>
<dbReference type="GO" id="GO:0004777">
    <property type="term" value="F:succinate-semialdehyde dehydrogenase (NAD+) activity"/>
    <property type="evidence" value="ECO:0007669"/>
    <property type="project" value="TreeGrafter"/>
</dbReference>
<feature type="domain" description="Aldehyde dehydrogenase" evidence="5">
    <location>
        <begin position="20"/>
        <end position="478"/>
    </location>
</feature>
<dbReference type="GO" id="GO:0005829">
    <property type="term" value="C:cytosol"/>
    <property type="evidence" value="ECO:0007669"/>
    <property type="project" value="TreeGrafter"/>
</dbReference>
<dbReference type="InterPro" id="IPR050740">
    <property type="entry name" value="Aldehyde_DH_Superfamily"/>
</dbReference>
<dbReference type="FunFam" id="3.40.605.10:FF:000026">
    <property type="entry name" value="Aldehyde dehydrogenase, putative"/>
    <property type="match status" value="1"/>
</dbReference>
<name>A0A5K7ZYJ3_9BACT</name>
<dbReference type="PANTHER" id="PTHR43353">
    <property type="entry name" value="SUCCINATE-SEMIALDEHYDE DEHYDROGENASE, MITOCHONDRIAL"/>
    <property type="match status" value="1"/>
</dbReference>
<dbReference type="InterPro" id="IPR016162">
    <property type="entry name" value="Ald_DH_N"/>
</dbReference>
<dbReference type="FunFam" id="3.40.605.10:FF:000005">
    <property type="entry name" value="Succinate-semialdehyde dehydrogenase I"/>
    <property type="match status" value="1"/>
</dbReference>
<dbReference type="InterPro" id="IPR015590">
    <property type="entry name" value="Aldehyde_DH_dom"/>
</dbReference>
<protein>
    <submittedName>
        <fullName evidence="6">NAD-dependent succinate-semialdehyde dehydrogenase</fullName>
    </submittedName>
</protein>
<dbReference type="RefSeq" id="WP_155324891.1">
    <property type="nucleotide sequence ID" value="NZ_AP021876.1"/>
</dbReference>
<dbReference type="FunFam" id="3.40.309.10:FF:000004">
    <property type="entry name" value="Succinate-semialdehyde dehydrogenase I"/>
    <property type="match status" value="1"/>
</dbReference>
<dbReference type="CDD" id="cd07103">
    <property type="entry name" value="ALDH_F5_SSADH_GabD"/>
    <property type="match status" value="1"/>
</dbReference>
<dbReference type="InterPro" id="IPR029510">
    <property type="entry name" value="Ald_DH_CS_GLU"/>
</dbReference>
<evidence type="ECO:0000256" key="4">
    <source>
        <dbReference type="RuleBase" id="RU003345"/>
    </source>
</evidence>
<dbReference type="PANTHER" id="PTHR43353:SF5">
    <property type="entry name" value="SUCCINATE-SEMIALDEHYDE DEHYDROGENASE, MITOCHONDRIAL"/>
    <property type="match status" value="1"/>
</dbReference>
<evidence type="ECO:0000313" key="7">
    <source>
        <dbReference type="Proteomes" id="UP000425960"/>
    </source>
</evidence>
<evidence type="ECO:0000256" key="3">
    <source>
        <dbReference type="PROSITE-ProRule" id="PRU10007"/>
    </source>
</evidence>
<dbReference type="InterPro" id="IPR016161">
    <property type="entry name" value="Ald_DH/histidinol_DH"/>
</dbReference>
<dbReference type="Pfam" id="PF00171">
    <property type="entry name" value="Aldedh"/>
    <property type="match status" value="1"/>
</dbReference>
<dbReference type="InterPro" id="IPR016160">
    <property type="entry name" value="Ald_DH_CS_CYS"/>
</dbReference>
<sequence length="484" mass="51470">MFKLIDKSLFRQQCYINGKWENARSGAIITVSNPADGSVLGSVPDMSHEEVTAAVETAATALPAWRRRTAADRSQALRRWYDLVISNQADLAAIMTAEQGKPLTESSGEIAYAASFIEWFAEEGKRVYGDTIPAQQPGTRIVVTKEPIGVCAAITPWNFPAAMITRKAAPALAAGCVMLVKPASQTPLSALALAELAQRAGIPKGVFNVVTGQSSVIGRVFTQNPLVRKISFTGSTEIGRRLMRDCAGTIKKISLELGGNAPFIVFDDADLDAAVRGAIDCKFRNSGQTCVCANRIFVQESVYAEFAEKLASATQALTVGNGSTPGVEQGPLISQAAVEKVEQHIEDALANGANLIAGGQRHALGGTFFQPTVLCNVSPDMLIAKEETFGPVAPLLRFEVEGEAVRLANDTEFGLAAYFYSRDQARVWRVAGALEAGIVGINTGLVSSAVAPFGGVKQSGIGREGSKYGIEEYVEIKYLCMGGL</sequence>
<dbReference type="GO" id="GO:0009450">
    <property type="term" value="P:gamma-aminobutyric acid catabolic process"/>
    <property type="evidence" value="ECO:0007669"/>
    <property type="project" value="InterPro"/>
</dbReference>
<organism evidence="6 7">
    <name type="scientific">Desulfosarcina ovata subsp. sediminis</name>
    <dbReference type="NCBI Taxonomy" id="885957"/>
    <lineage>
        <taxon>Bacteria</taxon>
        <taxon>Pseudomonadati</taxon>
        <taxon>Thermodesulfobacteriota</taxon>
        <taxon>Desulfobacteria</taxon>
        <taxon>Desulfobacterales</taxon>
        <taxon>Desulfosarcinaceae</taxon>
        <taxon>Desulfosarcina</taxon>
    </lineage>
</organism>
<dbReference type="EMBL" id="AP021876">
    <property type="protein sequence ID" value="BBO85216.1"/>
    <property type="molecule type" value="Genomic_DNA"/>
</dbReference>
<dbReference type="Proteomes" id="UP000425960">
    <property type="component" value="Chromosome"/>
</dbReference>
<accession>A0A5K7ZYJ3</accession>
<reference evidence="6 7" key="1">
    <citation type="submission" date="2019-11" db="EMBL/GenBank/DDBJ databases">
        <title>Comparative genomics of hydrocarbon-degrading Desulfosarcina strains.</title>
        <authorList>
            <person name="Watanabe M."/>
            <person name="Kojima H."/>
            <person name="Fukui M."/>
        </authorList>
    </citation>
    <scope>NUCLEOTIDE SEQUENCE [LARGE SCALE GENOMIC DNA]</scope>
    <source>
        <strain evidence="6 7">28bB2T</strain>
    </source>
</reference>
<dbReference type="InterPro" id="IPR010102">
    <property type="entry name" value="Succ_semiAld_DH"/>
</dbReference>
<evidence type="ECO:0000313" key="6">
    <source>
        <dbReference type="EMBL" id="BBO85216.1"/>
    </source>
</evidence>
<comment type="similarity">
    <text evidence="1 4">Belongs to the aldehyde dehydrogenase family.</text>
</comment>
<keyword evidence="2 4" id="KW-0560">Oxidoreductase</keyword>
<dbReference type="Gene3D" id="3.40.605.10">
    <property type="entry name" value="Aldehyde Dehydrogenase, Chain A, domain 1"/>
    <property type="match status" value="1"/>
</dbReference>
<dbReference type="AlphaFoldDB" id="A0A5K7ZYJ3"/>